<feature type="region of interest" description="Disordered" evidence="1">
    <location>
        <begin position="1"/>
        <end position="148"/>
    </location>
</feature>
<feature type="compositionally biased region" description="Basic and acidic residues" evidence="1">
    <location>
        <begin position="102"/>
        <end position="111"/>
    </location>
</feature>
<reference evidence="3" key="1">
    <citation type="journal article" date="2006" name="Science">
        <title>Phytophthora genome sequences uncover evolutionary origins and mechanisms of pathogenesis.</title>
        <authorList>
            <person name="Tyler B.M."/>
            <person name="Tripathy S."/>
            <person name="Zhang X."/>
            <person name="Dehal P."/>
            <person name="Jiang R.H."/>
            <person name="Aerts A."/>
            <person name="Arredondo F.D."/>
            <person name="Baxter L."/>
            <person name="Bensasson D."/>
            <person name="Beynon J.L."/>
            <person name="Chapman J."/>
            <person name="Damasceno C.M."/>
            <person name="Dorrance A.E."/>
            <person name="Dou D."/>
            <person name="Dickerman A.W."/>
            <person name="Dubchak I.L."/>
            <person name="Garbelotto M."/>
            <person name="Gijzen M."/>
            <person name="Gordon S.G."/>
            <person name="Govers F."/>
            <person name="Grunwald N.J."/>
            <person name="Huang W."/>
            <person name="Ivors K.L."/>
            <person name="Jones R.W."/>
            <person name="Kamoun S."/>
            <person name="Krampis K."/>
            <person name="Lamour K.H."/>
            <person name="Lee M.K."/>
            <person name="McDonald W.H."/>
            <person name="Medina M."/>
            <person name="Meijer H.J."/>
            <person name="Nordberg E.K."/>
            <person name="Maclean D.J."/>
            <person name="Ospina-Giraldo M.D."/>
            <person name="Morris P.F."/>
            <person name="Phuntumart V."/>
            <person name="Putnam N.H."/>
            <person name="Rash S."/>
            <person name="Rose J.K."/>
            <person name="Sakihama Y."/>
            <person name="Salamov A.A."/>
            <person name="Savidor A."/>
            <person name="Scheuring C.F."/>
            <person name="Smith B.M."/>
            <person name="Sobral B.W."/>
            <person name="Terry A."/>
            <person name="Torto-Alalibo T.A."/>
            <person name="Win J."/>
            <person name="Xu Z."/>
            <person name="Zhang H."/>
            <person name="Grigoriev I.V."/>
            <person name="Rokhsar D.S."/>
            <person name="Boore J.L."/>
        </authorList>
    </citation>
    <scope>NUCLEOTIDE SEQUENCE [LARGE SCALE GENOMIC DNA]</scope>
    <source>
        <strain evidence="3">Pr102</strain>
    </source>
</reference>
<feature type="compositionally biased region" description="Basic and acidic residues" evidence="1">
    <location>
        <begin position="175"/>
        <end position="188"/>
    </location>
</feature>
<dbReference type="OMA" id="RMAMATK"/>
<feature type="region of interest" description="Disordered" evidence="1">
    <location>
        <begin position="327"/>
        <end position="476"/>
    </location>
</feature>
<evidence type="ECO:0000313" key="3">
    <source>
        <dbReference type="Proteomes" id="UP000005238"/>
    </source>
</evidence>
<name>H3GQM3_PHYRM</name>
<feature type="compositionally biased region" description="Polar residues" evidence="1">
    <location>
        <begin position="17"/>
        <end position="27"/>
    </location>
</feature>
<keyword evidence="3" id="KW-1185">Reference proteome</keyword>
<feature type="compositionally biased region" description="Basic and acidic residues" evidence="1">
    <location>
        <begin position="466"/>
        <end position="476"/>
    </location>
</feature>
<proteinExistence type="predicted"/>
<dbReference type="InterPro" id="IPR019579">
    <property type="entry name" value="FAM161A/B"/>
</dbReference>
<feature type="compositionally biased region" description="Basic and acidic residues" evidence="1">
    <location>
        <begin position="550"/>
        <end position="574"/>
    </location>
</feature>
<evidence type="ECO:0000313" key="2">
    <source>
        <dbReference type="EnsemblProtists" id="Phyra79104"/>
    </source>
</evidence>
<reference evidence="2" key="2">
    <citation type="submission" date="2015-06" db="UniProtKB">
        <authorList>
            <consortium name="EnsemblProtists"/>
        </authorList>
    </citation>
    <scope>IDENTIFICATION</scope>
    <source>
        <strain evidence="2">Pr102</strain>
    </source>
</reference>
<feature type="region of interest" description="Disordered" evidence="1">
    <location>
        <begin position="175"/>
        <end position="284"/>
    </location>
</feature>
<sequence>MSPAISTASSWSSMQSRVTTPRSTSRGQAAWYEDEGDVSVSASSSRYRVLDEDQKKRETEDVDRLINDLKAQRRCRSTNSRVRKSSSRQEAPVVPIRSGSPRLKDKSERLKLSQRGSGRHSFEDDVGGGDELLPGDEQNPDAVSQSFQDQVLNELRKLKEAQRFEFEALERLQREKDEAERKARHLEQQLRQQQRQLSHREGKSSLGSGTTRRIKTRQEVILANDASDEENNDEIYSSENRNSGDACEQSELETERGDHELIDWDDVTKSPPPYFTTASPANRSQPNHFVIDLALEASSNRPHCPERQALADERRSQQLRELDKTNAELAREKRAKPREVPVATYLSAGDAEAAEQKRKERIRQRAQEMVQAAEMPSRMAMATKKATADATPAGEGWSEVDHMSVKLKKKLRQAAEEEAKRRQHRPKPVPNFDQLHSQWDAALKKRMELARRNQHEEDSVNNDDEAPSKKRSAEFFTSRADKLAELREQKEARKLRLQAKEEAIQQHAKRAQEKLLTRARASLGTDVGSQRKPTKSEALRAQKLMAETTKQQKERLREERDADARERRREEATRRVRAQVNRSENVRRDNFAGTFVDLKDLDAVAKEKAREQRQQFKEAIARNKEKLLVAAAARPSLMERFTTGVKRETHRRAALEAVVKTVFQKDLSALKGVLTDDEQELAREMVAADEAKSDKNSEDD</sequence>
<feature type="region of interest" description="Disordered" evidence="1">
    <location>
        <begin position="501"/>
        <end position="576"/>
    </location>
</feature>
<dbReference type="HOGENOM" id="CLU_362289_0_0_1"/>
<feature type="compositionally biased region" description="Polar residues" evidence="1">
    <location>
        <begin position="234"/>
        <end position="243"/>
    </location>
</feature>
<accession>H3GQM3</accession>
<dbReference type="AlphaFoldDB" id="H3GQM3"/>
<protein>
    <submittedName>
        <fullName evidence="2">Uncharacterized protein</fullName>
    </submittedName>
</protein>
<dbReference type="EnsemblProtists" id="Phyra79104">
    <property type="protein sequence ID" value="Phyra79104"/>
    <property type="gene ID" value="Phyra79104"/>
</dbReference>
<feature type="compositionally biased region" description="Basic and acidic residues" evidence="1">
    <location>
        <begin position="48"/>
        <end position="71"/>
    </location>
</feature>
<feature type="compositionally biased region" description="Basic and acidic residues" evidence="1">
    <location>
        <begin position="354"/>
        <end position="366"/>
    </location>
</feature>
<feature type="compositionally biased region" description="Low complexity" evidence="1">
    <location>
        <begin position="379"/>
        <end position="393"/>
    </location>
</feature>
<dbReference type="Proteomes" id="UP000005238">
    <property type="component" value="Unassembled WGS sequence"/>
</dbReference>
<feature type="compositionally biased region" description="Basic and acidic residues" evidence="1">
    <location>
        <begin position="501"/>
        <end position="516"/>
    </location>
</feature>
<dbReference type="EMBL" id="DS566034">
    <property type="status" value="NOT_ANNOTATED_CDS"/>
    <property type="molecule type" value="Genomic_DNA"/>
</dbReference>
<dbReference type="Pfam" id="PF10595">
    <property type="entry name" value="FAM161A_B"/>
    <property type="match status" value="1"/>
</dbReference>
<dbReference type="VEuPathDB" id="FungiDB:KRP23_1591"/>
<feature type="compositionally biased region" description="Low complexity" evidence="1">
    <location>
        <begin position="1"/>
        <end position="16"/>
    </location>
</feature>
<organism evidence="2 3">
    <name type="scientific">Phytophthora ramorum</name>
    <name type="common">Sudden oak death agent</name>
    <dbReference type="NCBI Taxonomy" id="164328"/>
    <lineage>
        <taxon>Eukaryota</taxon>
        <taxon>Sar</taxon>
        <taxon>Stramenopiles</taxon>
        <taxon>Oomycota</taxon>
        <taxon>Peronosporomycetes</taxon>
        <taxon>Peronosporales</taxon>
        <taxon>Peronosporaceae</taxon>
        <taxon>Phytophthora</taxon>
    </lineage>
</organism>
<feature type="compositionally biased region" description="Basic residues" evidence="1">
    <location>
        <begin position="72"/>
        <end position="86"/>
    </location>
</feature>
<feature type="compositionally biased region" description="Basic and acidic residues" evidence="1">
    <location>
        <begin position="253"/>
        <end position="268"/>
    </location>
</feature>
<dbReference type="VEuPathDB" id="FungiDB:KRP22_11134"/>
<dbReference type="InParanoid" id="H3GQM3"/>
<dbReference type="eggNOG" id="ENOG502S21V">
    <property type="taxonomic scope" value="Eukaryota"/>
</dbReference>
<evidence type="ECO:0000256" key="1">
    <source>
        <dbReference type="SAM" id="MobiDB-lite"/>
    </source>
</evidence>
<feature type="compositionally biased region" description="Basic and acidic residues" evidence="1">
    <location>
        <begin position="442"/>
        <end position="458"/>
    </location>
</feature>